<dbReference type="InterPro" id="IPR014541">
    <property type="entry name" value="Amdntrnsf_FN0238"/>
</dbReference>
<dbReference type="Proteomes" id="UP000054985">
    <property type="component" value="Unassembled WGS sequence"/>
</dbReference>
<keyword evidence="3" id="KW-1185">Reference proteome</keyword>
<sequence>MALNSSTVLMVPPASFQFNHETATSNTFQSATHIDDSEIKAMDEFNAMVLNLREQGVQVLILKQNKLLPDAVFPNNWFSTHVDAEGHNILIIYPMLTPNRQAEVNIAGLTKVFNEAQYTVDKIIDLRNHDNNILEGTGSLVLDRNNQLIYAALSPRTSPVMVNKVAEILNYKPIVFSSVDEHAHPVYHTNVILSITQNYAIVCWESIKDSLQKSALLHSFKITQKHVIELSYDQTRHMCGNVLELINNKGKSILVLSNQAMNHFNKKQLETLQHFSELVPVDIETIETIGGGSARCMMAEIVY</sequence>
<dbReference type="EMBL" id="UGOG01000001">
    <property type="protein sequence ID" value="STX64021.1"/>
    <property type="molecule type" value="Genomic_DNA"/>
</dbReference>
<dbReference type="Gene3D" id="3.75.10.10">
    <property type="entry name" value="L-arginine/glycine Amidinotransferase, Chain A"/>
    <property type="match status" value="1"/>
</dbReference>
<dbReference type="AlphaFoldDB" id="A0A378K864"/>
<dbReference type="EMBL" id="LNYN01000020">
    <property type="protein sequence ID" value="KTD34304.1"/>
    <property type="molecule type" value="Genomic_DNA"/>
</dbReference>
<dbReference type="PANTHER" id="PTHR43224">
    <property type="entry name" value="AMIDINOTRANSFERASE"/>
    <property type="match status" value="1"/>
</dbReference>
<accession>A0A378K864</accession>
<name>A0A378K864_9GAMM</name>
<protein>
    <submittedName>
        <fullName evidence="1">Amidinotransferase</fullName>
    </submittedName>
    <submittedName>
        <fullName evidence="2">Uncharacterized protein conserved in bacteria containing a pentein-type domain</fullName>
    </submittedName>
</protein>
<dbReference type="PIRSF" id="PIRSF028188">
    <property type="entry name" value="Amdntrnsf_FN0238"/>
    <property type="match status" value="1"/>
</dbReference>
<evidence type="ECO:0000313" key="1">
    <source>
        <dbReference type="EMBL" id="KTD34304.1"/>
    </source>
</evidence>
<dbReference type="Proteomes" id="UP000254040">
    <property type="component" value="Unassembled WGS sequence"/>
</dbReference>
<dbReference type="RefSeq" id="WP_238584738.1">
    <property type="nucleotide sequence ID" value="NZ_CAAAJG010000012.1"/>
</dbReference>
<dbReference type="SUPFAM" id="SSF55909">
    <property type="entry name" value="Pentein"/>
    <property type="match status" value="1"/>
</dbReference>
<organism evidence="2 4">
    <name type="scientific">Legionella moravica</name>
    <dbReference type="NCBI Taxonomy" id="39962"/>
    <lineage>
        <taxon>Bacteria</taxon>
        <taxon>Pseudomonadati</taxon>
        <taxon>Pseudomonadota</taxon>
        <taxon>Gammaproteobacteria</taxon>
        <taxon>Legionellales</taxon>
        <taxon>Legionellaceae</taxon>
        <taxon>Legionella</taxon>
    </lineage>
</organism>
<evidence type="ECO:0000313" key="2">
    <source>
        <dbReference type="EMBL" id="STX64021.1"/>
    </source>
</evidence>
<proteinExistence type="predicted"/>
<gene>
    <name evidence="1" type="ORF">Lmor_1701</name>
    <name evidence="2" type="ORF">NCTC12239_02982</name>
</gene>
<dbReference type="STRING" id="39962.Lmor_1701"/>
<reference evidence="2 4" key="2">
    <citation type="submission" date="2018-06" db="EMBL/GenBank/DDBJ databases">
        <authorList>
            <consortium name="Pathogen Informatics"/>
            <person name="Doyle S."/>
        </authorList>
    </citation>
    <scope>NUCLEOTIDE SEQUENCE [LARGE SCALE GENOMIC DNA]</scope>
    <source>
        <strain evidence="2 4">NCTC12239</strain>
    </source>
</reference>
<reference evidence="1 3" key="1">
    <citation type="submission" date="2015-11" db="EMBL/GenBank/DDBJ databases">
        <title>Genomic analysis of 38 Legionella species identifies large and diverse effector repertoires.</title>
        <authorList>
            <person name="Burstein D."/>
            <person name="Amaro F."/>
            <person name="Zusman T."/>
            <person name="Lifshitz Z."/>
            <person name="Cohen O."/>
            <person name="Gilbert J.A."/>
            <person name="Pupko T."/>
            <person name="Shuman H.A."/>
            <person name="Segal G."/>
        </authorList>
    </citation>
    <scope>NUCLEOTIDE SEQUENCE [LARGE SCALE GENOMIC DNA]</scope>
    <source>
        <strain evidence="1 3">ATCC 43877</strain>
    </source>
</reference>
<dbReference type="Pfam" id="PF19420">
    <property type="entry name" value="DDAH_eukar"/>
    <property type="match status" value="1"/>
</dbReference>
<evidence type="ECO:0000313" key="4">
    <source>
        <dbReference type="Proteomes" id="UP000254040"/>
    </source>
</evidence>
<evidence type="ECO:0000313" key="3">
    <source>
        <dbReference type="Proteomes" id="UP000054985"/>
    </source>
</evidence>
<dbReference type="PANTHER" id="PTHR43224:SF1">
    <property type="entry name" value="AMIDINOTRANSFERASE"/>
    <property type="match status" value="1"/>
</dbReference>